<dbReference type="NCBIfam" id="TIGR00099">
    <property type="entry name" value="Cof-subfamily"/>
    <property type="match status" value="1"/>
</dbReference>
<dbReference type="EMBL" id="QPJJ01000022">
    <property type="protein sequence ID" value="RCW62839.1"/>
    <property type="molecule type" value="Genomic_DNA"/>
</dbReference>
<dbReference type="InterPro" id="IPR023214">
    <property type="entry name" value="HAD_sf"/>
</dbReference>
<dbReference type="Gene3D" id="3.30.1240.10">
    <property type="match status" value="1"/>
</dbReference>
<organism evidence="1 2">
    <name type="scientific">Saliterribacillus persicus</name>
    <dbReference type="NCBI Taxonomy" id="930114"/>
    <lineage>
        <taxon>Bacteria</taxon>
        <taxon>Bacillati</taxon>
        <taxon>Bacillota</taxon>
        <taxon>Bacilli</taxon>
        <taxon>Bacillales</taxon>
        <taxon>Bacillaceae</taxon>
        <taxon>Saliterribacillus</taxon>
    </lineage>
</organism>
<comment type="caution">
    <text evidence="1">The sequence shown here is derived from an EMBL/GenBank/DDBJ whole genome shotgun (WGS) entry which is preliminary data.</text>
</comment>
<dbReference type="SFLD" id="SFLDG01140">
    <property type="entry name" value="C2.B:_Phosphomannomutase_and_P"/>
    <property type="match status" value="1"/>
</dbReference>
<protein>
    <recommendedName>
        <fullName evidence="3">Cof subfamily protein (Haloacid dehalogenase superfamily)/HAD superfamily hydrolase (TIGR01484 family)</fullName>
    </recommendedName>
</protein>
<dbReference type="InterPro" id="IPR036412">
    <property type="entry name" value="HAD-like_sf"/>
</dbReference>
<evidence type="ECO:0008006" key="3">
    <source>
        <dbReference type="Google" id="ProtNLM"/>
    </source>
</evidence>
<dbReference type="PANTHER" id="PTHR10000">
    <property type="entry name" value="PHOSPHOSERINE PHOSPHATASE"/>
    <property type="match status" value="1"/>
</dbReference>
<evidence type="ECO:0000313" key="2">
    <source>
        <dbReference type="Proteomes" id="UP000252585"/>
    </source>
</evidence>
<dbReference type="GO" id="GO:0005829">
    <property type="term" value="C:cytosol"/>
    <property type="evidence" value="ECO:0007669"/>
    <property type="project" value="TreeGrafter"/>
</dbReference>
<dbReference type="OrthoDB" id="9806027at2"/>
<dbReference type="RefSeq" id="WP_114354445.1">
    <property type="nucleotide sequence ID" value="NZ_QPJJ01000022.1"/>
</dbReference>
<proteinExistence type="predicted"/>
<dbReference type="SUPFAM" id="SSF56784">
    <property type="entry name" value="HAD-like"/>
    <property type="match status" value="1"/>
</dbReference>
<dbReference type="PANTHER" id="PTHR10000:SF8">
    <property type="entry name" value="HAD SUPERFAMILY HYDROLASE-LIKE, TYPE 3"/>
    <property type="match status" value="1"/>
</dbReference>
<accession>A0A368X568</accession>
<dbReference type="Pfam" id="PF08282">
    <property type="entry name" value="Hydrolase_3"/>
    <property type="match status" value="1"/>
</dbReference>
<sequence length="266" mass="30154">MIKMFATDLDGTLLGHGNYLKPKDIEAIAKIKNEMEFTVATGRLDREITEIFKALKTTGHRVSQNGSFVYSEDNNMIHSHTFDPKLGKTLHEAIVGYEQLFCIMTADDIYVSERTPEIKAMEHLFYFDLKEGVDFVESYGKAIHPSKYMLLGEPDEVNQLQEKIRSEIFHEEIVTYMSDKRCLDILPRGISKAFGLEKLALERGINVDEIAVIGDSFNDIPMFEMTPHSYVMSQAPAAVKEKANFVVDHVHEAVSDVLKKMNTVKA</sequence>
<dbReference type="Gene3D" id="3.40.50.1000">
    <property type="entry name" value="HAD superfamily/HAD-like"/>
    <property type="match status" value="1"/>
</dbReference>
<reference evidence="1 2" key="1">
    <citation type="submission" date="2018-07" db="EMBL/GenBank/DDBJ databases">
        <title>Genomic Encyclopedia of Type Strains, Phase IV (KMG-IV): sequencing the most valuable type-strain genomes for metagenomic binning, comparative biology and taxonomic classification.</title>
        <authorList>
            <person name="Goeker M."/>
        </authorList>
    </citation>
    <scope>NUCLEOTIDE SEQUENCE [LARGE SCALE GENOMIC DNA]</scope>
    <source>
        <strain evidence="1 2">DSM 27696</strain>
    </source>
</reference>
<dbReference type="Proteomes" id="UP000252585">
    <property type="component" value="Unassembled WGS sequence"/>
</dbReference>
<dbReference type="InterPro" id="IPR006379">
    <property type="entry name" value="HAD-SF_hydro_IIB"/>
</dbReference>
<dbReference type="GO" id="GO:0000287">
    <property type="term" value="F:magnesium ion binding"/>
    <property type="evidence" value="ECO:0007669"/>
    <property type="project" value="TreeGrafter"/>
</dbReference>
<dbReference type="GO" id="GO:0016791">
    <property type="term" value="F:phosphatase activity"/>
    <property type="evidence" value="ECO:0007669"/>
    <property type="project" value="TreeGrafter"/>
</dbReference>
<dbReference type="AlphaFoldDB" id="A0A368X568"/>
<dbReference type="InterPro" id="IPR000150">
    <property type="entry name" value="Cof"/>
</dbReference>
<name>A0A368X568_9BACI</name>
<dbReference type="NCBIfam" id="TIGR01484">
    <property type="entry name" value="HAD-SF-IIB"/>
    <property type="match status" value="1"/>
</dbReference>
<evidence type="ECO:0000313" key="1">
    <source>
        <dbReference type="EMBL" id="RCW62839.1"/>
    </source>
</evidence>
<gene>
    <name evidence="1" type="ORF">DFR57_1228</name>
</gene>
<keyword evidence="2" id="KW-1185">Reference proteome</keyword>
<dbReference type="SFLD" id="SFLDS00003">
    <property type="entry name" value="Haloacid_Dehalogenase"/>
    <property type="match status" value="1"/>
</dbReference>